<dbReference type="Pfam" id="PF19441">
    <property type="entry name" value="ASTN_1_2_N"/>
    <property type="match status" value="1"/>
</dbReference>
<dbReference type="GO" id="GO:0007158">
    <property type="term" value="P:neuron cell-cell adhesion"/>
    <property type="evidence" value="ECO:0007669"/>
    <property type="project" value="TreeGrafter"/>
</dbReference>
<dbReference type="InterPro" id="IPR026995">
    <property type="entry name" value="Astrotactin"/>
</dbReference>
<dbReference type="GO" id="GO:0001764">
    <property type="term" value="P:neuron migration"/>
    <property type="evidence" value="ECO:0007669"/>
    <property type="project" value="InterPro"/>
</dbReference>
<organism evidence="3 4">
    <name type="scientific">Clarias magur</name>
    <name type="common">Asian catfish</name>
    <name type="synonym">Macropteronotus magur</name>
    <dbReference type="NCBI Taxonomy" id="1594786"/>
    <lineage>
        <taxon>Eukaryota</taxon>
        <taxon>Metazoa</taxon>
        <taxon>Chordata</taxon>
        <taxon>Craniata</taxon>
        <taxon>Vertebrata</taxon>
        <taxon>Euteleostomi</taxon>
        <taxon>Actinopterygii</taxon>
        <taxon>Neopterygii</taxon>
        <taxon>Teleostei</taxon>
        <taxon>Ostariophysi</taxon>
        <taxon>Siluriformes</taxon>
        <taxon>Clariidae</taxon>
        <taxon>Clarias</taxon>
    </lineage>
</organism>
<dbReference type="OrthoDB" id="9934301at2759"/>
<feature type="non-terminal residue" evidence="3">
    <location>
        <position position="183"/>
    </location>
</feature>
<dbReference type="Proteomes" id="UP000727407">
    <property type="component" value="Unassembled WGS sequence"/>
</dbReference>
<protein>
    <submittedName>
        <fullName evidence="3">Astrotactin-2 isoform X1</fullName>
    </submittedName>
</protein>
<dbReference type="GO" id="GO:0005768">
    <property type="term" value="C:endosome"/>
    <property type="evidence" value="ECO:0007669"/>
    <property type="project" value="TreeGrafter"/>
</dbReference>
<name>A0A8J4U3J8_CLAMG</name>
<dbReference type="GO" id="GO:0016020">
    <property type="term" value="C:membrane"/>
    <property type="evidence" value="ECO:0007669"/>
    <property type="project" value="TreeGrafter"/>
</dbReference>
<dbReference type="PANTHER" id="PTHR16592">
    <property type="entry name" value="ASTROTACTIN-1-LIKE"/>
    <property type="match status" value="1"/>
</dbReference>
<dbReference type="InterPro" id="IPR045575">
    <property type="entry name" value="ASTN_1_2_N"/>
</dbReference>
<comment type="caution">
    <text evidence="3">The sequence shown here is derived from an EMBL/GenBank/DDBJ whole genome shotgun (WGS) entry which is preliminary data.</text>
</comment>
<dbReference type="AlphaFoldDB" id="A0A8J4U3J8"/>
<keyword evidence="4" id="KW-1185">Reference proteome</keyword>
<evidence type="ECO:0000259" key="2">
    <source>
        <dbReference type="Pfam" id="PF19441"/>
    </source>
</evidence>
<reference evidence="3" key="1">
    <citation type="submission" date="2020-07" db="EMBL/GenBank/DDBJ databases">
        <title>Clarias magur genome sequencing, assembly and annotation.</title>
        <authorList>
            <person name="Kushwaha B."/>
            <person name="Kumar R."/>
            <person name="Das P."/>
            <person name="Joshi C.G."/>
            <person name="Kumar D."/>
            <person name="Nagpure N.S."/>
            <person name="Pandey M."/>
            <person name="Agarwal S."/>
            <person name="Srivastava S."/>
            <person name="Singh M."/>
            <person name="Sahoo L."/>
            <person name="Jayasankar P."/>
            <person name="Meher P.K."/>
            <person name="Koringa P.G."/>
            <person name="Iquebal M.A."/>
            <person name="Das S.P."/>
            <person name="Bit A."/>
            <person name="Patnaik S."/>
            <person name="Patel N."/>
            <person name="Shah T.M."/>
            <person name="Hinsu A."/>
            <person name="Jena J.K."/>
        </authorList>
    </citation>
    <scope>NUCLEOTIDE SEQUENCE</scope>
    <source>
        <strain evidence="3">CIFAMagur01</strain>
        <tissue evidence="3">Testis</tissue>
    </source>
</reference>
<sequence length="183" mass="20502">VEPQHESVEALVQRIKDSFRTNATMEITHFQNTTHSSSTSRKRGQTQTRGGMFGHQECSSSDADDENQMKFYTEHRIGRRRSKGCPQSPMSKATLTLITVSTCVLAVVYGSHTSCPLTVKVTLHVPEHFVADGSSFVVSMGSYLDVSNWLNPAKLTLYYQSNSSSQWVRDYCGQRTTEPCEQL</sequence>
<feature type="region of interest" description="Disordered" evidence="1">
    <location>
        <begin position="29"/>
        <end position="64"/>
    </location>
</feature>
<dbReference type="PANTHER" id="PTHR16592:SF2">
    <property type="entry name" value="ASTROTACTIN-2"/>
    <property type="match status" value="1"/>
</dbReference>
<proteinExistence type="predicted"/>
<feature type="domain" description="Astrotactin-1/2 N-terminal" evidence="2">
    <location>
        <begin position="10"/>
        <end position="182"/>
    </location>
</feature>
<feature type="compositionally biased region" description="Polar residues" evidence="1">
    <location>
        <begin position="29"/>
        <end position="49"/>
    </location>
</feature>
<feature type="non-terminal residue" evidence="3">
    <location>
        <position position="1"/>
    </location>
</feature>
<gene>
    <name evidence="3" type="primary">astn2</name>
    <name evidence="3" type="ORF">DAT39_000809</name>
</gene>
<evidence type="ECO:0000313" key="3">
    <source>
        <dbReference type="EMBL" id="KAF5909521.1"/>
    </source>
</evidence>
<evidence type="ECO:0000256" key="1">
    <source>
        <dbReference type="SAM" id="MobiDB-lite"/>
    </source>
</evidence>
<evidence type="ECO:0000313" key="4">
    <source>
        <dbReference type="Proteomes" id="UP000727407"/>
    </source>
</evidence>
<accession>A0A8J4U3J8</accession>
<dbReference type="EMBL" id="QNUK01000004">
    <property type="protein sequence ID" value="KAF5909521.1"/>
    <property type="molecule type" value="Genomic_DNA"/>
</dbReference>